<dbReference type="EMBL" id="FN321738">
    <property type="protein sequence ID" value="CAX77463.1"/>
    <property type="molecule type" value="mRNA"/>
</dbReference>
<dbReference type="GO" id="GO:0006122">
    <property type="term" value="P:mitochondrial electron transport, ubiquinol to cytochrome c"/>
    <property type="evidence" value="ECO:0007669"/>
    <property type="project" value="UniProtKB-UniRule"/>
</dbReference>
<reference evidence="12" key="1">
    <citation type="journal article" date="2009" name="Nature">
        <title>The Schistosoma japonicum genome reveals features of host-parasite interplay.</title>
        <authorList>
            <person name="Liu F."/>
            <person name="Zhou Y."/>
            <person name="Wang Z.Q."/>
            <person name="Lu G."/>
            <person name="Zheng H."/>
            <person name="Brindley P.J."/>
            <person name="McManus D.P."/>
            <person name="Blair D."/>
            <person name="Zhang Q.H."/>
            <person name="Zhong Y."/>
            <person name="Wang S."/>
            <person name="Han Z.G."/>
            <person name="Chen Z."/>
        </authorList>
    </citation>
    <scope>NUCLEOTIDE SEQUENCE</scope>
    <source>
        <strain evidence="12">Anhui</strain>
    </source>
</reference>
<comment type="subunit">
    <text evidence="11">Component of the ubiquinol-cytochrome c oxidoreductase (cytochrome b-c1 complex, complex III, CIII), a multisubunit enzyme composed of 3 respiratory subunits cytochrome b, cytochrome c1 and Rieske protein, 2 core protein subunits, and additional low-molecular weight protein subunits.</text>
</comment>
<keyword evidence="8 11" id="KW-1133">Transmembrane helix</keyword>
<dbReference type="AlphaFoldDB" id="C1LRZ1"/>
<name>C1LRZ1_SCHJA</name>
<dbReference type="SUPFAM" id="SSF81514">
    <property type="entry name" value="Subunit X (non-heme 7 kDa protein) of cytochrome bc1 complex (Ubiquinol-cytochrome c reductase)"/>
    <property type="match status" value="1"/>
</dbReference>
<keyword evidence="4 11" id="KW-0679">Respiratory chain</keyword>
<evidence type="ECO:0000256" key="11">
    <source>
        <dbReference type="RuleBase" id="RU368056"/>
    </source>
</evidence>
<feature type="transmembrane region" description="Helical" evidence="11">
    <location>
        <begin position="16"/>
        <end position="35"/>
    </location>
</feature>
<reference evidence="12" key="2">
    <citation type="submission" date="2009-03" db="EMBL/GenBank/DDBJ databases">
        <authorList>
            <person name="Gang L."/>
        </authorList>
    </citation>
    <scope>NUCLEOTIDE SEQUENCE</scope>
    <source>
        <strain evidence="12">Anhui</strain>
    </source>
</reference>
<evidence type="ECO:0000256" key="4">
    <source>
        <dbReference type="ARBA" id="ARBA00022660"/>
    </source>
</evidence>
<keyword evidence="7 11" id="KW-0249">Electron transport</keyword>
<proteinExistence type="evidence at transcript level"/>
<dbReference type="EMBL" id="FN321744">
    <property type="protein sequence ID" value="CAX77469.1"/>
    <property type="molecule type" value="mRNA"/>
</dbReference>
<dbReference type="InterPro" id="IPR008027">
    <property type="entry name" value="QCR9"/>
</dbReference>
<evidence type="ECO:0000256" key="6">
    <source>
        <dbReference type="ARBA" id="ARBA00022792"/>
    </source>
</evidence>
<evidence type="ECO:0000256" key="10">
    <source>
        <dbReference type="ARBA" id="ARBA00023136"/>
    </source>
</evidence>
<keyword evidence="5 11" id="KW-0812">Transmembrane</keyword>
<dbReference type="GO" id="GO:0045275">
    <property type="term" value="C:respiratory chain complex III"/>
    <property type="evidence" value="ECO:0007669"/>
    <property type="project" value="UniProtKB-UniRule"/>
</dbReference>
<keyword evidence="6 11" id="KW-0999">Mitochondrion inner membrane</keyword>
<evidence type="ECO:0000256" key="8">
    <source>
        <dbReference type="ARBA" id="ARBA00022989"/>
    </source>
</evidence>
<evidence type="ECO:0000313" key="12">
    <source>
        <dbReference type="EMBL" id="CAX77469.1"/>
    </source>
</evidence>
<dbReference type="Pfam" id="PF05365">
    <property type="entry name" value="UCR_UQCRX_QCR9"/>
    <property type="match status" value="1"/>
</dbReference>
<keyword evidence="3 11" id="KW-0813">Transport</keyword>
<dbReference type="GO" id="GO:0005743">
    <property type="term" value="C:mitochondrial inner membrane"/>
    <property type="evidence" value="ECO:0007669"/>
    <property type="project" value="UniProtKB-SubCell"/>
</dbReference>
<evidence type="ECO:0000256" key="7">
    <source>
        <dbReference type="ARBA" id="ARBA00022982"/>
    </source>
</evidence>
<protein>
    <recommendedName>
        <fullName evidence="11">Complex III subunit 9</fullName>
    </recommendedName>
</protein>
<evidence type="ECO:0000256" key="1">
    <source>
        <dbReference type="ARBA" id="ARBA00004434"/>
    </source>
</evidence>
<evidence type="ECO:0000256" key="9">
    <source>
        <dbReference type="ARBA" id="ARBA00023128"/>
    </source>
</evidence>
<dbReference type="Gene3D" id="1.20.5.260">
    <property type="entry name" value="Cytochrome b-c1 complex subunit 9"/>
    <property type="match status" value="1"/>
</dbReference>
<dbReference type="InterPro" id="IPR036656">
    <property type="entry name" value="QCR9_sf"/>
</dbReference>
<evidence type="ECO:0000256" key="2">
    <source>
        <dbReference type="ARBA" id="ARBA00007856"/>
    </source>
</evidence>
<evidence type="ECO:0000256" key="3">
    <source>
        <dbReference type="ARBA" id="ARBA00022448"/>
    </source>
</evidence>
<comment type="subcellular location">
    <subcellularLocation>
        <location evidence="1 11">Mitochondrion inner membrane</location>
        <topology evidence="1 11">Single-pass membrane protein</topology>
    </subcellularLocation>
</comment>
<evidence type="ECO:0000256" key="5">
    <source>
        <dbReference type="ARBA" id="ARBA00022692"/>
    </source>
</evidence>
<keyword evidence="10 11" id="KW-0472">Membrane</keyword>
<comment type="similarity">
    <text evidence="2 11">Belongs to the UQCR10/QCR9 family.</text>
</comment>
<accession>C1LRZ1</accession>
<keyword evidence="9 11" id="KW-0496">Mitochondrion</keyword>
<comment type="function">
    <text evidence="11">Component of the ubiquinol-cytochrome c oxidoreductase, a multisubunit transmembrane complex that is part of the mitochondrial electron transport chain which drives oxidative phosphorylation. The complex plays an important role in the uptake of multiple carbon sources present in different host niches.</text>
</comment>
<organism evidence="12">
    <name type="scientific">Schistosoma japonicum</name>
    <name type="common">Blood fluke</name>
    <dbReference type="NCBI Taxonomy" id="6182"/>
    <lineage>
        <taxon>Eukaryota</taxon>
        <taxon>Metazoa</taxon>
        <taxon>Spiralia</taxon>
        <taxon>Lophotrochozoa</taxon>
        <taxon>Platyhelminthes</taxon>
        <taxon>Trematoda</taxon>
        <taxon>Digenea</taxon>
        <taxon>Strigeidida</taxon>
        <taxon>Schistosomatoidea</taxon>
        <taxon>Schistosomatidae</taxon>
        <taxon>Schistosoma</taxon>
    </lineage>
</organism>
<sequence length="62" mass="7165">MLKSFYYNVLRFPSRFLGAAVVSAFAFEFLVFNGLDKIYYNVNKGLLFDDVMASLKAKEQKE</sequence>